<evidence type="ECO:0000259" key="4">
    <source>
        <dbReference type="PROSITE" id="PS51077"/>
    </source>
</evidence>
<dbReference type="OrthoDB" id="7274111at2"/>
<evidence type="ECO:0000313" key="7">
    <source>
        <dbReference type="Proteomes" id="UP000326546"/>
    </source>
</evidence>
<keyword evidence="1" id="KW-0805">Transcription regulation</keyword>
<dbReference type="GO" id="GO:0003677">
    <property type="term" value="F:DNA binding"/>
    <property type="evidence" value="ECO:0007669"/>
    <property type="project" value="UniProtKB-KW"/>
</dbReference>
<dbReference type="Pfam" id="PF01614">
    <property type="entry name" value="IclR_C"/>
    <property type="match status" value="1"/>
</dbReference>
<gene>
    <name evidence="6" type="ORF">FY030_03460</name>
</gene>
<evidence type="ECO:0000256" key="1">
    <source>
        <dbReference type="ARBA" id="ARBA00023015"/>
    </source>
</evidence>
<accession>A0A5J6V437</accession>
<dbReference type="Proteomes" id="UP000326546">
    <property type="component" value="Chromosome"/>
</dbReference>
<dbReference type="Pfam" id="PF09339">
    <property type="entry name" value="HTH_IclR"/>
    <property type="match status" value="1"/>
</dbReference>
<dbReference type="SUPFAM" id="SSF55781">
    <property type="entry name" value="GAF domain-like"/>
    <property type="match status" value="1"/>
</dbReference>
<dbReference type="PANTHER" id="PTHR30136">
    <property type="entry name" value="HELIX-TURN-HELIX TRANSCRIPTIONAL REGULATOR, ICLR FAMILY"/>
    <property type="match status" value="1"/>
</dbReference>
<dbReference type="EMBL" id="CP044427">
    <property type="protein sequence ID" value="QFG67902.1"/>
    <property type="molecule type" value="Genomic_DNA"/>
</dbReference>
<dbReference type="GO" id="GO:0003700">
    <property type="term" value="F:DNA-binding transcription factor activity"/>
    <property type="evidence" value="ECO:0007669"/>
    <property type="project" value="TreeGrafter"/>
</dbReference>
<dbReference type="InterPro" id="IPR029016">
    <property type="entry name" value="GAF-like_dom_sf"/>
</dbReference>
<keyword evidence="7" id="KW-1185">Reference proteome</keyword>
<evidence type="ECO:0000313" key="6">
    <source>
        <dbReference type="EMBL" id="QFG67902.1"/>
    </source>
</evidence>
<dbReference type="InterPro" id="IPR050707">
    <property type="entry name" value="HTH_MetabolicPath_Reg"/>
</dbReference>
<organism evidence="6 7">
    <name type="scientific">Ornithinimicrobium pratense</name>
    <dbReference type="NCBI Taxonomy" id="2593973"/>
    <lineage>
        <taxon>Bacteria</taxon>
        <taxon>Bacillati</taxon>
        <taxon>Actinomycetota</taxon>
        <taxon>Actinomycetes</taxon>
        <taxon>Micrococcales</taxon>
        <taxon>Ornithinimicrobiaceae</taxon>
        <taxon>Ornithinimicrobium</taxon>
    </lineage>
</organism>
<dbReference type="PROSITE" id="PS51077">
    <property type="entry name" value="HTH_ICLR"/>
    <property type="match status" value="1"/>
</dbReference>
<dbReference type="InterPro" id="IPR036390">
    <property type="entry name" value="WH_DNA-bd_sf"/>
</dbReference>
<dbReference type="PROSITE" id="PS51078">
    <property type="entry name" value="ICLR_ED"/>
    <property type="match status" value="1"/>
</dbReference>
<dbReference type="KEGG" id="serw:FY030_03460"/>
<dbReference type="AlphaFoldDB" id="A0A5J6V437"/>
<keyword evidence="3" id="KW-0804">Transcription</keyword>
<proteinExistence type="predicted"/>
<dbReference type="InterPro" id="IPR014757">
    <property type="entry name" value="Tscrpt_reg_IclR_C"/>
</dbReference>
<dbReference type="PANTHER" id="PTHR30136:SF24">
    <property type="entry name" value="HTH-TYPE TRANSCRIPTIONAL REPRESSOR ALLR"/>
    <property type="match status" value="1"/>
</dbReference>
<dbReference type="SUPFAM" id="SSF46785">
    <property type="entry name" value="Winged helix' DNA-binding domain"/>
    <property type="match status" value="1"/>
</dbReference>
<feature type="domain" description="IclR-ED" evidence="5">
    <location>
        <begin position="76"/>
        <end position="257"/>
    </location>
</feature>
<sequence length="259" mass="27573">MAAEGSDGGDRSPVQSVDRALTILEILARTGEAGLGEIAEELGVHKSTVSRMVAALSAHDLVEQSEARGPVRLGAGILRLAGATTARLDLVQEGRPVCRRLAEETGETVNVAVMAGHTALYVDQALGPSTITSHNWVGQQIPLHATSNGRVLVGALSPAERRKAWGELTAFTEHTVTQPAELERLVAVARKQGYAVVRDELDIGLTAMAAPVYNVHRELVASISLSGPSFRMDVERERELLAPLRSAATDLSTRLGWHG</sequence>
<dbReference type="SMART" id="SM00346">
    <property type="entry name" value="HTH_ICLR"/>
    <property type="match status" value="1"/>
</dbReference>
<dbReference type="RefSeq" id="WP_158060294.1">
    <property type="nucleotide sequence ID" value="NZ_CP044427.1"/>
</dbReference>
<dbReference type="Gene3D" id="1.10.10.10">
    <property type="entry name" value="Winged helix-like DNA-binding domain superfamily/Winged helix DNA-binding domain"/>
    <property type="match status" value="1"/>
</dbReference>
<evidence type="ECO:0000259" key="5">
    <source>
        <dbReference type="PROSITE" id="PS51078"/>
    </source>
</evidence>
<dbReference type="InterPro" id="IPR005471">
    <property type="entry name" value="Tscrpt_reg_IclR_N"/>
</dbReference>
<reference evidence="6 7" key="1">
    <citation type="submission" date="2019-09" db="EMBL/GenBank/DDBJ databases">
        <title>Serinicoccus pratensis sp. nov., isolated from meadow soil.</title>
        <authorList>
            <person name="Zhang W."/>
        </authorList>
    </citation>
    <scope>NUCLEOTIDE SEQUENCE [LARGE SCALE GENOMIC DNA]</scope>
    <source>
        <strain evidence="6 7">W204</strain>
    </source>
</reference>
<dbReference type="InterPro" id="IPR036388">
    <property type="entry name" value="WH-like_DNA-bd_sf"/>
</dbReference>
<evidence type="ECO:0000256" key="3">
    <source>
        <dbReference type="ARBA" id="ARBA00023163"/>
    </source>
</evidence>
<name>A0A5J6V437_9MICO</name>
<keyword evidence="2" id="KW-0238">DNA-binding</keyword>
<dbReference type="Gene3D" id="3.30.450.40">
    <property type="match status" value="1"/>
</dbReference>
<protein>
    <submittedName>
        <fullName evidence="6">IclR family transcriptional regulator</fullName>
    </submittedName>
</protein>
<evidence type="ECO:0000256" key="2">
    <source>
        <dbReference type="ARBA" id="ARBA00023125"/>
    </source>
</evidence>
<dbReference type="GO" id="GO:0045892">
    <property type="term" value="P:negative regulation of DNA-templated transcription"/>
    <property type="evidence" value="ECO:0007669"/>
    <property type="project" value="TreeGrafter"/>
</dbReference>
<feature type="domain" description="HTH iclR-type" evidence="4">
    <location>
        <begin position="14"/>
        <end position="75"/>
    </location>
</feature>